<evidence type="ECO:0000313" key="2">
    <source>
        <dbReference type="Proteomes" id="UP000828390"/>
    </source>
</evidence>
<organism evidence="1 2">
    <name type="scientific">Dreissena polymorpha</name>
    <name type="common">Zebra mussel</name>
    <name type="synonym">Mytilus polymorpha</name>
    <dbReference type="NCBI Taxonomy" id="45954"/>
    <lineage>
        <taxon>Eukaryota</taxon>
        <taxon>Metazoa</taxon>
        <taxon>Spiralia</taxon>
        <taxon>Lophotrochozoa</taxon>
        <taxon>Mollusca</taxon>
        <taxon>Bivalvia</taxon>
        <taxon>Autobranchia</taxon>
        <taxon>Heteroconchia</taxon>
        <taxon>Euheterodonta</taxon>
        <taxon>Imparidentia</taxon>
        <taxon>Neoheterodontei</taxon>
        <taxon>Myida</taxon>
        <taxon>Dreissenoidea</taxon>
        <taxon>Dreissenidae</taxon>
        <taxon>Dreissena</taxon>
    </lineage>
</organism>
<dbReference type="EMBL" id="JAIWYP010000015">
    <property type="protein sequence ID" value="KAH3702762.1"/>
    <property type="molecule type" value="Genomic_DNA"/>
</dbReference>
<comment type="caution">
    <text evidence="1">The sequence shown here is derived from an EMBL/GenBank/DDBJ whole genome shotgun (WGS) entry which is preliminary data.</text>
</comment>
<gene>
    <name evidence="1" type="ORF">DPMN_077788</name>
</gene>
<dbReference type="AlphaFoldDB" id="A0A9D3YLJ6"/>
<dbReference type="Proteomes" id="UP000828390">
    <property type="component" value="Unassembled WGS sequence"/>
</dbReference>
<evidence type="ECO:0000313" key="1">
    <source>
        <dbReference type="EMBL" id="KAH3702762.1"/>
    </source>
</evidence>
<protein>
    <submittedName>
        <fullName evidence="1">Uncharacterized protein</fullName>
    </submittedName>
</protein>
<keyword evidence="2" id="KW-1185">Reference proteome</keyword>
<accession>A0A9D3YLJ6</accession>
<sequence>MATVRQYDGDNAIERWRHCDDTTATYLKDESSDNDEADNTRMNMISNQFCIVSIFVTQFQGISSNSVGGDSVQDRRTAKINTISPRLGIIKLKKITRGSFL</sequence>
<reference evidence="1" key="2">
    <citation type="submission" date="2020-11" db="EMBL/GenBank/DDBJ databases">
        <authorList>
            <person name="McCartney M.A."/>
            <person name="Auch B."/>
            <person name="Kono T."/>
            <person name="Mallez S."/>
            <person name="Becker A."/>
            <person name="Gohl D.M."/>
            <person name="Silverstein K.A.T."/>
            <person name="Koren S."/>
            <person name="Bechman K.B."/>
            <person name="Herman A."/>
            <person name="Abrahante J.E."/>
            <person name="Garbe J."/>
        </authorList>
    </citation>
    <scope>NUCLEOTIDE SEQUENCE</scope>
    <source>
        <strain evidence="1">Duluth1</strain>
        <tissue evidence="1">Whole animal</tissue>
    </source>
</reference>
<name>A0A9D3YLJ6_DREPO</name>
<reference evidence="1" key="1">
    <citation type="journal article" date="2019" name="bioRxiv">
        <title>The Genome of the Zebra Mussel, Dreissena polymorpha: A Resource for Invasive Species Research.</title>
        <authorList>
            <person name="McCartney M.A."/>
            <person name="Auch B."/>
            <person name="Kono T."/>
            <person name="Mallez S."/>
            <person name="Zhang Y."/>
            <person name="Obille A."/>
            <person name="Becker A."/>
            <person name="Abrahante J.E."/>
            <person name="Garbe J."/>
            <person name="Badalamenti J.P."/>
            <person name="Herman A."/>
            <person name="Mangelson H."/>
            <person name="Liachko I."/>
            <person name="Sullivan S."/>
            <person name="Sone E.D."/>
            <person name="Koren S."/>
            <person name="Silverstein K.A.T."/>
            <person name="Beckman K.B."/>
            <person name="Gohl D.M."/>
        </authorList>
    </citation>
    <scope>NUCLEOTIDE SEQUENCE</scope>
    <source>
        <strain evidence="1">Duluth1</strain>
        <tissue evidence="1">Whole animal</tissue>
    </source>
</reference>
<proteinExistence type="predicted"/>